<dbReference type="Gene3D" id="3.30.160.250">
    <property type="match status" value="1"/>
</dbReference>
<dbReference type="InterPro" id="IPR035069">
    <property type="entry name" value="TTHA1013/TTHA0281-like"/>
</dbReference>
<organism evidence="1">
    <name type="scientific">Candidatus Kentrum sp. SD</name>
    <dbReference type="NCBI Taxonomy" id="2126332"/>
    <lineage>
        <taxon>Bacteria</taxon>
        <taxon>Pseudomonadati</taxon>
        <taxon>Pseudomonadota</taxon>
        <taxon>Gammaproteobacteria</taxon>
        <taxon>Candidatus Kentrum</taxon>
    </lineage>
</organism>
<evidence type="ECO:0008006" key="3">
    <source>
        <dbReference type="Google" id="ProtNLM"/>
    </source>
</evidence>
<gene>
    <name evidence="2" type="ORF">BECKSD772E_GA0070983_105510</name>
    <name evidence="1" type="ORF">BECKSD772F_GA0070984_10559</name>
</gene>
<reference evidence="1" key="1">
    <citation type="submission" date="2019-02" db="EMBL/GenBank/DDBJ databases">
        <authorList>
            <person name="Gruber-Vodicka R. H."/>
            <person name="Seah K. B. B."/>
        </authorList>
    </citation>
    <scope>NUCLEOTIDE SEQUENCE</scope>
    <source>
        <strain evidence="2">BECK_S1320</strain>
        <strain evidence="1">BECK_S1321</strain>
    </source>
</reference>
<evidence type="ECO:0000313" key="1">
    <source>
        <dbReference type="EMBL" id="VFK40157.1"/>
    </source>
</evidence>
<name>A0A450YF40_9GAMM</name>
<dbReference type="AlphaFoldDB" id="A0A450YF40"/>
<protein>
    <recommendedName>
        <fullName evidence="3">HicB_like antitoxin of toxin-antitoxin system</fullName>
    </recommendedName>
</protein>
<proteinExistence type="predicted"/>
<evidence type="ECO:0000313" key="2">
    <source>
        <dbReference type="EMBL" id="VFK45515.1"/>
    </source>
</evidence>
<dbReference type="EMBL" id="CAADFU010000055">
    <property type="protein sequence ID" value="VFK45515.1"/>
    <property type="molecule type" value="Genomic_DNA"/>
</dbReference>
<sequence>MVITQGMIPKFSHHHTTMETAMQYSVLIEAVADPDFPQGYYYAYIPSLGLTTHGLGIEGAKVAARDLIGLWVAEKKMRGEFIAREVDSYFSHIGIEDALVSA</sequence>
<dbReference type="EMBL" id="CAADFR010000055">
    <property type="protein sequence ID" value="VFK40157.1"/>
    <property type="molecule type" value="Genomic_DNA"/>
</dbReference>
<dbReference type="SUPFAM" id="SSF143100">
    <property type="entry name" value="TTHA1013/TTHA0281-like"/>
    <property type="match status" value="1"/>
</dbReference>
<accession>A0A450YF40</accession>